<keyword evidence="8" id="KW-0326">Glycosidase</keyword>
<protein>
    <recommendedName>
        <fullName evidence="4">mannan endo-1,4-beta-mannosidase</fullName>
        <ecNumber evidence="4">3.2.1.78</ecNumber>
    </recommendedName>
</protein>
<dbReference type="InParanoid" id="F4RN21"/>
<keyword evidence="5" id="KW-0964">Secreted</keyword>
<dbReference type="STRING" id="747676.F4RN21"/>
<reference evidence="11" key="1">
    <citation type="journal article" date="2011" name="Proc. Natl. Acad. Sci. U.S.A.">
        <title>Obligate biotrophy features unraveled by the genomic analysis of rust fungi.</title>
        <authorList>
            <person name="Duplessis S."/>
            <person name="Cuomo C.A."/>
            <person name="Lin Y.-C."/>
            <person name="Aerts A."/>
            <person name="Tisserant E."/>
            <person name="Veneault-Fourrey C."/>
            <person name="Joly D.L."/>
            <person name="Hacquard S."/>
            <person name="Amselem J."/>
            <person name="Cantarel B.L."/>
            <person name="Chiu R."/>
            <person name="Coutinho P.M."/>
            <person name="Feau N."/>
            <person name="Field M."/>
            <person name="Frey P."/>
            <person name="Gelhaye E."/>
            <person name="Goldberg J."/>
            <person name="Grabherr M.G."/>
            <person name="Kodira C.D."/>
            <person name="Kohler A."/>
            <person name="Kuees U."/>
            <person name="Lindquist E.A."/>
            <person name="Lucas S.M."/>
            <person name="Mago R."/>
            <person name="Mauceli E."/>
            <person name="Morin E."/>
            <person name="Murat C."/>
            <person name="Pangilinan J.L."/>
            <person name="Park R."/>
            <person name="Pearson M."/>
            <person name="Quesneville H."/>
            <person name="Rouhier N."/>
            <person name="Sakthikumar S."/>
            <person name="Salamov A.A."/>
            <person name="Schmutz J."/>
            <person name="Selles B."/>
            <person name="Shapiro H."/>
            <person name="Tanguay P."/>
            <person name="Tuskan G.A."/>
            <person name="Henrissat B."/>
            <person name="Van de Peer Y."/>
            <person name="Rouze P."/>
            <person name="Ellis J.G."/>
            <person name="Dodds P.N."/>
            <person name="Schein J.E."/>
            <person name="Zhong S."/>
            <person name="Hamelin R.C."/>
            <person name="Grigoriev I.V."/>
            <person name="Szabo L.J."/>
            <person name="Martin F."/>
        </authorList>
    </citation>
    <scope>NUCLEOTIDE SEQUENCE [LARGE SCALE GENOMIC DNA]</scope>
    <source>
        <strain evidence="11">98AG31 / pathotype 3-4-7</strain>
    </source>
</reference>
<evidence type="ECO:0000313" key="10">
    <source>
        <dbReference type="EMBL" id="EGG06221.1"/>
    </source>
</evidence>
<dbReference type="SUPFAM" id="SSF51445">
    <property type="entry name" value="(Trans)glycosidases"/>
    <property type="match status" value="1"/>
</dbReference>
<dbReference type="RefSeq" id="XP_007410459.1">
    <property type="nucleotide sequence ID" value="XM_007410397.1"/>
</dbReference>
<evidence type="ECO:0000256" key="1">
    <source>
        <dbReference type="ARBA" id="ARBA00001678"/>
    </source>
</evidence>
<dbReference type="EMBL" id="GL883109">
    <property type="protein sequence ID" value="EGG06221.1"/>
    <property type="molecule type" value="Genomic_DNA"/>
</dbReference>
<name>F4RN21_MELLP</name>
<evidence type="ECO:0000256" key="7">
    <source>
        <dbReference type="ARBA" id="ARBA00022801"/>
    </source>
</evidence>
<dbReference type="GO" id="GO:0005576">
    <property type="term" value="C:extracellular region"/>
    <property type="evidence" value="ECO:0007669"/>
    <property type="project" value="UniProtKB-SubCell"/>
</dbReference>
<dbReference type="AlphaFoldDB" id="F4RN21"/>
<gene>
    <name evidence="10" type="ORF">MELLADRAFT_71967</name>
</gene>
<dbReference type="OrthoDB" id="406631at2759"/>
<dbReference type="InterPro" id="IPR045053">
    <property type="entry name" value="MAN-like"/>
</dbReference>
<evidence type="ECO:0000256" key="5">
    <source>
        <dbReference type="ARBA" id="ARBA00022525"/>
    </source>
</evidence>
<dbReference type="HOGENOM" id="CLU_912413_0_0_1"/>
<accession>F4RN21</accession>
<evidence type="ECO:0000256" key="4">
    <source>
        <dbReference type="ARBA" id="ARBA00012706"/>
    </source>
</evidence>
<evidence type="ECO:0000313" key="11">
    <source>
        <dbReference type="Proteomes" id="UP000001072"/>
    </source>
</evidence>
<dbReference type="Pfam" id="PF26410">
    <property type="entry name" value="GH5_mannosidase"/>
    <property type="match status" value="1"/>
</dbReference>
<feature type="domain" description="Glycoside hydrolase family 5" evidence="9">
    <location>
        <begin position="39"/>
        <end position="255"/>
    </location>
</feature>
<evidence type="ECO:0000256" key="2">
    <source>
        <dbReference type="ARBA" id="ARBA00004613"/>
    </source>
</evidence>
<dbReference type="Proteomes" id="UP000001072">
    <property type="component" value="Unassembled WGS sequence"/>
</dbReference>
<sequence length="305" mass="34158">MSNSSCSLTQPSSITLNQPNEVRRFLSLPAFGSDPDSNTFIKRASHRLIFPDGRPFKIVGPNIYWLAIDENVGSTGSFPSSQRILDAFATAATMGATTVRSTTLGVSLGSKNAIEPHLGSFNTQALDHLGFVVYVARLYAIKLIIPLTDQYDYYHGGYRTFLRWRGIPDTNSSAFYDTSSIVYEDFTSYITTILNYTNPYTQMKLSEDPTILAWETGNELDGPDPKWTKSVAETIKNLAPNQLVGSGRYGVNKEDLTIESIDLVYDFVIFFFIFFQELGGKVVLFLTFRLLSIIPQYRSFLSSFL</sequence>
<evidence type="ECO:0000259" key="9">
    <source>
        <dbReference type="Pfam" id="PF26410"/>
    </source>
</evidence>
<proteinExistence type="inferred from homology"/>
<dbReference type="KEGG" id="mlr:MELLADRAFT_71967"/>
<dbReference type="EC" id="3.2.1.78" evidence="4"/>
<comment type="subcellular location">
    <subcellularLocation>
        <location evidence="2">Secreted</location>
    </subcellularLocation>
</comment>
<dbReference type="Gene3D" id="3.20.20.80">
    <property type="entry name" value="Glycosidases"/>
    <property type="match status" value="1"/>
</dbReference>
<dbReference type="VEuPathDB" id="FungiDB:MELLADRAFT_71967"/>
<evidence type="ECO:0000256" key="8">
    <source>
        <dbReference type="ARBA" id="ARBA00023295"/>
    </source>
</evidence>
<dbReference type="eggNOG" id="ENOG502R245">
    <property type="taxonomic scope" value="Eukaryota"/>
</dbReference>
<dbReference type="PANTHER" id="PTHR31451">
    <property type="match status" value="1"/>
</dbReference>
<comment type="similarity">
    <text evidence="3">Belongs to the glycosyl hydrolase 5 (cellulase A) family.</text>
</comment>
<dbReference type="PANTHER" id="PTHR31451:SF39">
    <property type="entry name" value="MANNAN ENDO-1,4-BETA-MANNOSIDASE 1"/>
    <property type="match status" value="1"/>
</dbReference>
<keyword evidence="7" id="KW-0378">Hydrolase</keyword>
<keyword evidence="11" id="KW-1185">Reference proteome</keyword>
<dbReference type="GO" id="GO:0016985">
    <property type="term" value="F:mannan endo-1,4-beta-mannosidase activity"/>
    <property type="evidence" value="ECO:0007669"/>
    <property type="project" value="UniProtKB-EC"/>
</dbReference>
<dbReference type="GeneID" id="18931985"/>
<organism evidence="11">
    <name type="scientific">Melampsora larici-populina (strain 98AG31 / pathotype 3-4-7)</name>
    <name type="common">Poplar leaf rust fungus</name>
    <dbReference type="NCBI Taxonomy" id="747676"/>
    <lineage>
        <taxon>Eukaryota</taxon>
        <taxon>Fungi</taxon>
        <taxon>Dikarya</taxon>
        <taxon>Basidiomycota</taxon>
        <taxon>Pucciniomycotina</taxon>
        <taxon>Pucciniomycetes</taxon>
        <taxon>Pucciniales</taxon>
        <taxon>Melampsoraceae</taxon>
        <taxon>Melampsora</taxon>
    </lineage>
</organism>
<dbReference type="InterPro" id="IPR001547">
    <property type="entry name" value="Glyco_hydro_5"/>
</dbReference>
<keyword evidence="6" id="KW-0732">Signal</keyword>
<dbReference type="InterPro" id="IPR017853">
    <property type="entry name" value="GH"/>
</dbReference>
<evidence type="ECO:0000256" key="6">
    <source>
        <dbReference type="ARBA" id="ARBA00022729"/>
    </source>
</evidence>
<evidence type="ECO:0000256" key="3">
    <source>
        <dbReference type="ARBA" id="ARBA00005641"/>
    </source>
</evidence>
<comment type="catalytic activity">
    <reaction evidence="1">
        <text>Random hydrolysis of (1-&gt;4)-beta-D-mannosidic linkages in mannans, galactomannans and glucomannans.</text>
        <dbReference type="EC" id="3.2.1.78"/>
    </reaction>
</comment>